<evidence type="ECO:0000256" key="1">
    <source>
        <dbReference type="SAM" id="MobiDB-lite"/>
    </source>
</evidence>
<name>A0ABP0HMC2_9DINO</name>
<evidence type="ECO:0000313" key="3">
    <source>
        <dbReference type="Proteomes" id="UP001642484"/>
    </source>
</evidence>
<gene>
    <name evidence="2" type="ORF">CCMP2556_LOCUS2387</name>
</gene>
<proteinExistence type="predicted"/>
<accession>A0ABP0HMC2</accession>
<sequence>MHDAAKELEKLSLGVVEGAMLDCHWFEPHAFKATLSPSAPSAQGTPHHGAASELKLVSLEGEEAKRFRTARGYQALYSAAAQLWREGVDMSRAIQIVSKAATPPKKRPAPGTGAEPKAKAKKGELPPLPPDHRSMPHMQLLDESYCMATDFNGPKLAVHLRPWQIPHRADFGLRGTSDIARYLVFQGAPAHVVVFHFSIEEVQHQLMQLICLNGLQTNPDCPGCERVVGTWLQKEWLQLPREEIEASDFNAPPELLGPEKIFTLKGWNRSAQESAATFATAYALGKHEAAATMNLMRRILSDIKEGLTLLVRFEKRHADADLLAMLDGGVPPPDLSKVSVFAVHLSKFSTEVEKRNLEKAQQLLGLRLGRGSMDVKYLSDRYDTGKAAVDKLLAEKHRVARHSSTCMGHTAIVQMQGDMGPDGLTVLIADATLWPTRALSIDEELQVAQSVTSGNPKSISFWFLPQWPSSAGKVAVLKNRRLLEDKVVGNLGCLAGVAPGMTEVPWARSKALAGAIDDVDRARVSELSNPEPDKPLAPHWRAAGPKARASEPFSEVVDNELKLEAFAPLAREPSVEVAFTKSGNLWLVNRGVAAVNLTHGELFGFNVGAYVEVPAGQVTKEDSSVLILVKTSVGDAGTQVTQKDTTTLADLLCSVARTRGVTEARVIDHSLNGMVKAGPDGDQIPLKFRYEVQPDTKINAFKPKPLADNSGLRAGQFGGIFHDRILQIPTAPHCDIVWEAGQKLKRWNPTNVQTPGVNPHTSCPIVSNPGR</sequence>
<organism evidence="2 3">
    <name type="scientific">Durusdinium trenchii</name>
    <dbReference type="NCBI Taxonomy" id="1381693"/>
    <lineage>
        <taxon>Eukaryota</taxon>
        <taxon>Sar</taxon>
        <taxon>Alveolata</taxon>
        <taxon>Dinophyceae</taxon>
        <taxon>Suessiales</taxon>
        <taxon>Symbiodiniaceae</taxon>
        <taxon>Durusdinium</taxon>
    </lineage>
</organism>
<feature type="compositionally biased region" description="Basic and acidic residues" evidence="1">
    <location>
        <begin position="116"/>
        <end position="134"/>
    </location>
</feature>
<feature type="region of interest" description="Disordered" evidence="1">
    <location>
        <begin position="99"/>
        <end position="134"/>
    </location>
</feature>
<keyword evidence="3" id="KW-1185">Reference proteome</keyword>
<evidence type="ECO:0000313" key="2">
    <source>
        <dbReference type="EMBL" id="CAK8991275.1"/>
    </source>
</evidence>
<dbReference type="Proteomes" id="UP001642484">
    <property type="component" value="Unassembled WGS sequence"/>
</dbReference>
<dbReference type="EMBL" id="CAXAMN010000891">
    <property type="protein sequence ID" value="CAK8991275.1"/>
    <property type="molecule type" value="Genomic_DNA"/>
</dbReference>
<reference evidence="2 3" key="1">
    <citation type="submission" date="2024-02" db="EMBL/GenBank/DDBJ databases">
        <authorList>
            <person name="Chen Y."/>
            <person name="Shah S."/>
            <person name="Dougan E. K."/>
            <person name="Thang M."/>
            <person name="Chan C."/>
        </authorList>
    </citation>
    <scope>NUCLEOTIDE SEQUENCE [LARGE SCALE GENOMIC DNA]</scope>
</reference>
<protein>
    <submittedName>
        <fullName evidence="2">Uncharacterized protein</fullName>
    </submittedName>
</protein>
<comment type="caution">
    <text evidence="2">The sequence shown here is derived from an EMBL/GenBank/DDBJ whole genome shotgun (WGS) entry which is preliminary data.</text>
</comment>
<feature type="region of interest" description="Disordered" evidence="1">
    <location>
        <begin position="749"/>
        <end position="771"/>
    </location>
</feature>
<feature type="compositionally biased region" description="Low complexity" evidence="1">
    <location>
        <begin position="99"/>
        <end position="115"/>
    </location>
</feature>